<dbReference type="FunFam" id="3.40.140.20:FF:000001">
    <property type="entry name" value="Bifunctional purine biosynthesis protein PurH"/>
    <property type="match status" value="1"/>
</dbReference>
<evidence type="ECO:0000313" key="13">
    <source>
        <dbReference type="Proteomes" id="UP000319829"/>
    </source>
</evidence>
<evidence type="ECO:0000256" key="9">
    <source>
        <dbReference type="ARBA" id="ARBA00050687"/>
    </source>
</evidence>
<dbReference type="GO" id="GO:0005829">
    <property type="term" value="C:cytosol"/>
    <property type="evidence" value="ECO:0007669"/>
    <property type="project" value="TreeGrafter"/>
</dbReference>
<keyword evidence="5 10" id="KW-0658">Purine biosynthesis</keyword>
<evidence type="ECO:0000256" key="7">
    <source>
        <dbReference type="ARBA" id="ARBA00023268"/>
    </source>
</evidence>
<dbReference type="GO" id="GO:0006189">
    <property type="term" value="P:'de novo' IMP biosynthetic process"/>
    <property type="evidence" value="ECO:0007669"/>
    <property type="project" value="UniProtKB-UniRule"/>
</dbReference>
<dbReference type="PIRSF" id="PIRSF000414">
    <property type="entry name" value="AICARFT_IMPCHas"/>
    <property type="match status" value="1"/>
</dbReference>
<keyword evidence="7 10" id="KW-0511">Multifunctional enzyme</keyword>
<sequence>MKEIRIGRALLSVSDKTGLVEFANGLARHGVKIVSTGGTAAALKDAGVSVRDITEVTGYPELFGGRVKTLHPAVHGGILYRRGLAADEEERHRHGIVSIELVVVNLYPFEGTAGRAGTPDAEVIDQIDIGGPALIRAAAKNHAHVLVVVSTTQYPEVLAALDRGRGSVPAEMARDFARRAFERTSSYDAAIARHLASGSVNGGTGAPSPGGVTALAAGPRSVPERIERRYRLLQKLRYGENPGQEGAIYAPEEGGRIEALTQLRGKTLSYNNFLDVESALGLLHEFEEPAAVVVKHRNPAGAAVAATVAEALALARDADPLSAFGGILGLNRPLDDAALEGIGTTFLEVVLAPEIAVSPARLEKMRKNLVVLEVPDLLRGAADALATRSLLGGLLAETPPNPPQFQSWMTVTAKRPTEAEERDLRFAWRVTRHVISNAIVIARDGRTLGIGAGQSSRVDAVRLALLKAERSGHDVRGAILCSDAFFPFPDSVEMAAKAGIAAIAQPGGSVRDEESIAAAESRGVAMLLTGERCFLH</sequence>
<feature type="domain" description="MGS-like" evidence="11">
    <location>
        <begin position="1"/>
        <end position="149"/>
    </location>
</feature>
<evidence type="ECO:0000313" key="12">
    <source>
        <dbReference type="EMBL" id="TMQ53213.1"/>
    </source>
</evidence>
<keyword evidence="6 10" id="KW-0378">Hydrolase</keyword>
<organism evidence="12 13">
    <name type="scientific">Eiseniibacteriota bacterium</name>
    <dbReference type="NCBI Taxonomy" id="2212470"/>
    <lineage>
        <taxon>Bacteria</taxon>
        <taxon>Candidatus Eiseniibacteriota</taxon>
    </lineage>
</organism>
<evidence type="ECO:0000256" key="6">
    <source>
        <dbReference type="ARBA" id="ARBA00022801"/>
    </source>
</evidence>
<dbReference type="EMBL" id="VBOU01000089">
    <property type="protein sequence ID" value="TMQ53213.1"/>
    <property type="molecule type" value="Genomic_DNA"/>
</dbReference>
<dbReference type="HAMAP" id="MF_00139">
    <property type="entry name" value="PurH"/>
    <property type="match status" value="1"/>
</dbReference>
<dbReference type="SMART" id="SM00798">
    <property type="entry name" value="AICARFT_IMPCHas"/>
    <property type="match status" value="1"/>
</dbReference>
<evidence type="ECO:0000256" key="8">
    <source>
        <dbReference type="ARBA" id="ARBA00050488"/>
    </source>
</evidence>
<proteinExistence type="inferred from homology"/>
<dbReference type="AlphaFoldDB" id="A0A538SPA9"/>
<comment type="caution">
    <text evidence="12">The sequence shown here is derived from an EMBL/GenBank/DDBJ whole genome shotgun (WGS) entry which is preliminary data.</text>
</comment>
<dbReference type="SUPFAM" id="SSF52335">
    <property type="entry name" value="Methylglyoxal synthase-like"/>
    <property type="match status" value="1"/>
</dbReference>
<dbReference type="InterPro" id="IPR016193">
    <property type="entry name" value="Cytidine_deaminase-like"/>
</dbReference>
<protein>
    <recommendedName>
        <fullName evidence="10">Bifunctional purine biosynthesis protein PurH</fullName>
    </recommendedName>
    <domain>
        <recommendedName>
            <fullName evidence="10">Phosphoribosylaminoimidazolecarboxamide formyltransferase</fullName>
            <ecNumber evidence="10">2.1.2.3</ecNumber>
        </recommendedName>
        <alternativeName>
            <fullName evidence="10">AICAR transformylase</fullName>
        </alternativeName>
    </domain>
    <domain>
        <recommendedName>
            <fullName evidence="10">IMP cyclohydrolase</fullName>
            <ecNumber evidence="10">3.5.4.10</ecNumber>
        </recommendedName>
        <alternativeName>
            <fullName evidence="10">ATIC</fullName>
        </alternativeName>
        <alternativeName>
            <fullName evidence="10">IMP synthase</fullName>
        </alternativeName>
        <alternativeName>
            <fullName evidence="10">Inosinicase</fullName>
        </alternativeName>
    </domain>
</protein>
<name>A0A538SPA9_UNCEI</name>
<comment type="similarity">
    <text evidence="3 10">Belongs to the PurH family.</text>
</comment>
<accession>A0A538SPA9</accession>
<comment type="pathway">
    <text evidence="1 10">Purine metabolism; IMP biosynthesis via de novo pathway; IMP from 5-formamido-1-(5-phospho-D-ribosyl)imidazole-4-carboxamide: step 1/1.</text>
</comment>
<evidence type="ECO:0000256" key="5">
    <source>
        <dbReference type="ARBA" id="ARBA00022755"/>
    </source>
</evidence>
<dbReference type="PROSITE" id="PS51855">
    <property type="entry name" value="MGS"/>
    <property type="match status" value="1"/>
</dbReference>
<dbReference type="GO" id="GO:0004643">
    <property type="term" value="F:phosphoribosylaminoimidazolecarboxamide formyltransferase activity"/>
    <property type="evidence" value="ECO:0007669"/>
    <property type="project" value="UniProtKB-UniRule"/>
</dbReference>
<dbReference type="InterPro" id="IPR024051">
    <property type="entry name" value="AICAR_Tfase_dup_dom_sf"/>
</dbReference>
<dbReference type="Pfam" id="PF01808">
    <property type="entry name" value="AICARFT_IMPCHas"/>
    <property type="match status" value="1"/>
</dbReference>
<dbReference type="NCBIfam" id="NF002049">
    <property type="entry name" value="PRK00881.1"/>
    <property type="match status" value="1"/>
</dbReference>
<dbReference type="SUPFAM" id="SSF53927">
    <property type="entry name" value="Cytidine deaminase-like"/>
    <property type="match status" value="1"/>
</dbReference>
<dbReference type="NCBIfam" id="TIGR00355">
    <property type="entry name" value="purH"/>
    <property type="match status" value="1"/>
</dbReference>
<dbReference type="EC" id="2.1.2.3" evidence="10"/>
<evidence type="ECO:0000256" key="4">
    <source>
        <dbReference type="ARBA" id="ARBA00022679"/>
    </source>
</evidence>
<evidence type="ECO:0000256" key="10">
    <source>
        <dbReference type="HAMAP-Rule" id="MF_00139"/>
    </source>
</evidence>
<reference evidence="12 13" key="1">
    <citation type="journal article" date="2019" name="Nat. Microbiol.">
        <title>Mediterranean grassland soil C-N compound turnover is dependent on rainfall and depth, and is mediated by genomically divergent microorganisms.</title>
        <authorList>
            <person name="Diamond S."/>
            <person name="Andeer P.F."/>
            <person name="Li Z."/>
            <person name="Crits-Christoph A."/>
            <person name="Burstein D."/>
            <person name="Anantharaman K."/>
            <person name="Lane K.R."/>
            <person name="Thomas B.C."/>
            <person name="Pan C."/>
            <person name="Northen T.R."/>
            <person name="Banfield J.F."/>
        </authorList>
    </citation>
    <scope>NUCLEOTIDE SEQUENCE [LARGE SCALE GENOMIC DNA]</scope>
    <source>
        <strain evidence="12">WS_4</strain>
    </source>
</reference>
<evidence type="ECO:0000259" key="11">
    <source>
        <dbReference type="PROSITE" id="PS51855"/>
    </source>
</evidence>
<evidence type="ECO:0000256" key="1">
    <source>
        <dbReference type="ARBA" id="ARBA00004844"/>
    </source>
</evidence>
<keyword evidence="4 10" id="KW-0808">Transferase</keyword>
<comment type="catalytic activity">
    <reaction evidence="9 10">
        <text>IMP + H2O = 5-formamido-1-(5-phospho-D-ribosyl)imidazole-4-carboxamide</text>
        <dbReference type="Rhea" id="RHEA:18445"/>
        <dbReference type="ChEBI" id="CHEBI:15377"/>
        <dbReference type="ChEBI" id="CHEBI:58053"/>
        <dbReference type="ChEBI" id="CHEBI:58467"/>
        <dbReference type="EC" id="3.5.4.10"/>
    </reaction>
</comment>
<dbReference type="SMART" id="SM00851">
    <property type="entry name" value="MGS"/>
    <property type="match status" value="1"/>
</dbReference>
<dbReference type="InterPro" id="IPR002695">
    <property type="entry name" value="PurH-like"/>
</dbReference>
<dbReference type="Gene3D" id="3.40.50.1380">
    <property type="entry name" value="Methylglyoxal synthase-like domain"/>
    <property type="match status" value="1"/>
</dbReference>
<comment type="catalytic activity">
    <reaction evidence="8 10">
        <text>(6R)-10-formyltetrahydrofolate + 5-amino-1-(5-phospho-beta-D-ribosyl)imidazole-4-carboxamide = 5-formamido-1-(5-phospho-D-ribosyl)imidazole-4-carboxamide + (6S)-5,6,7,8-tetrahydrofolate</text>
        <dbReference type="Rhea" id="RHEA:22192"/>
        <dbReference type="ChEBI" id="CHEBI:57453"/>
        <dbReference type="ChEBI" id="CHEBI:58467"/>
        <dbReference type="ChEBI" id="CHEBI:58475"/>
        <dbReference type="ChEBI" id="CHEBI:195366"/>
        <dbReference type="EC" id="2.1.2.3"/>
    </reaction>
</comment>
<dbReference type="GO" id="GO:0003937">
    <property type="term" value="F:IMP cyclohydrolase activity"/>
    <property type="evidence" value="ECO:0007669"/>
    <property type="project" value="UniProtKB-UniRule"/>
</dbReference>
<comment type="pathway">
    <text evidence="2 10">Purine metabolism; IMP biosynthesis via de novo pathway; 5-formamido-1-(5-phospho-D-ribosyl)imidazole-4-carboxamide from 5-amino-1-(5-phospho-D-ribosyl)imidazole-4-carboxamide (10-formyl THF route): step 1/1.</text>
</comment>
<dbReference type="InterPro" id="IPR036914">
    <property type="entry name" value="MGS-like_dom_sf"/>
</dbReference>
<dbReference type="FunFam" id="3.40.50.1380:FF:000001">
    <property type="entry name" value="Bifunctional purine biosynthesis protein PurH"/>
    <property type="match status" value="1"/>
</dbReference>
<dbReference type="Gene3D" id="3.40.140.20">
    <property type="match status" value="2"/>
</dbReference>
<comment type="domain">
    <text evidence="10">The IMP cyclohydrolase activity resides in the N-terminal region.</text>
</comment>
<dbReference type="PANTHER" id="PTHR11692">
    <property type="entry name" value="BIFUNCTIONAL PURINE BIOSYNTHESIS PROTEIN PURH"/>
    <property type="match status" value="1"/>
</dbReference>
<evidence type="ECO:0000256" key="2">
    <source>
        <dbReference type="ARBA" id="ARBA00004954"/>
    </source>
</evidence>
<dbReference type="PANTHER" id="PTHR11692:SF0">
    <property type="entry name" value="BIFUNCTIONAL PURINE BIOSYNTHESIS PROTEIN ATIC"/>
    <property type="match status" value="1"/>
</dbReference>
<dbReference type="EC" id="3.5.4.10" evidence="10"/>
<dbReference type="Proteomes" id="UP000319829">
    <property type="component" value="Unassembled WGS sequence"/>
</dbReference>
<dbReference type="UniPathway" id="UPA00074">
    <property type="reaction ID" value="UER00133"/>
</dbReference>
<dbReference type="CDD" id="cd01421">
    <property type="entry name" value="IMPCH"/>
    <property type="match status" value="1"/>
</dbReference>
<dbReference type="InterPro" id="IPR011607">
    <property type="entry name" value="MGS-like_dom"/>
</dbReference>
<gene>
    <name evidence="10 12" type="primary">purH</name>
    <name evidence="12" type="ORF">E6K74_10300</name>
</gene>
<dbReference type="Pfam" id="PF02142">
    <property type="entry name" value="MGS"/>
    <property type="match status" value="1"/>
</dbReference>
<evidence type="ECO:0000256" key="3">
    <source>
        <dbReference type="ARBA" id="ARBA00007667"/>
    </source>
</evidence>